<accession>A0ACC4BEQ8</accession>
<sequence length="141" mass="15031">MASDQESQGGGNDLDESENDQQSDDDDDTDEDEGEEDEGEEDEDGDNQVVPWSGPTASSSPSPVPPVASSSSEEETSCAGRNGFLKRMRESNVDLDSDDEIGCSSSHTIGGGRLSNEDGNSLNSLRPWKKARTSVNVEEDS</sequence>
<evidence type="ECO:0000313" key="2">
    <source>
        <dbReference type="Proteomes" id="UP000309997"/>
    </source>
</evidence>
<gene>
    <name evidence="1" type="ORF">D5086_022009</name>
</gene>
<organism evidence="1 2">
    <name type="scientific">Populus alba</name>
    <name type="common">White poplar</name>
    <dbReference type="NCBI Taxonomy" id="43335"/>
    <lineage>
        <taxon>Eukaryota</taxon>
        <taxon>Viridiplantae</taxon>
        <taxon>Streptophyta</taxon>
        <taxon>Embryophyta</taxon>
        <taxon>Tracheophyta</taxon>
        <taxon>Spermatophyta</taxon>
        <taxon>Magnoliopsida</taxon>
        <taxon>eudicotyledons</taxon>
        <taxon>Gunneridae</taxon>
        <taxon>Pentapetalae</taxon>
        <taxon>rosids</taxon>
        <taxon>fabids</taxon>
        <taxon>Malpighiales</taxon>
        <taxon>Salicaceae</taxon>
        <taxon>Saliceae</taxon>
        <taxon>Populus</taxon>
    </lineage>
</organism>
<name>A0ACC4BEQ8_POPAL</name>
<comment type="caution">
    <text evidence="1">The sequence shown here is derived from an EMBL/GenBank/DDBJ whole genome shotgun (WGS) entry which is preliminary data.</text>
</comment>
<keyword evidence="2" id="KW-1185">Reference proteome</keyword>
<proteinExistence type="predicted"/>
<reference evidence="1 2" key="1">
    <citation type="journal article" date="2024" name="Plant Biotechnol. J.">
        <title>Genome and CRISPR/Cas9 system of a widespread forest tree (Populus alba) in the world.</title>
        <authorList>
            <person name="Liu Y.J."/>
            <person name="Jiang P.F."/>
            <person name="Han X.M."/>
            <person name="Li X.Y."/>
            <person name="Wang H.M."/>
            <person name="Wang Y.J."/>
            <person name="Wang X.X."/>
            <person name="Zeng Q.Y."/>
        </authorList>
    </citation>
    <scope>NUCLEOTIDE SEQUENCE [LARGE SCALE GENOMIC DNA]</scope>
    <source>
        <strain evidence="2">cv. PAL-ZL1</strain>
    </source>
</reference>
<evidence type="ECO:0000313" key="1">
    <source>
        <dbReference type="EMBL" id="KAL3576726.1"/>
    </source>
</evidence>
<dbReference type="EMBL" id="RCHU02000011">
    <property type="protein sequence ID" value="KAL3576726.1"/>
    <property type="molecule type" value="Genomic_DNA"/>
</dbReference>
<protein>
    <submittedName>
        <fullName evidence="1">Uncharacterized protein</fullName>
    </submittedName>
</protein>
<dbReference type="Proteomes" id="UP000309997">
    <property type="component" value="Unassembled WGS sequence"/>
</dbReference>